<evidence type="ECO:0000313" key="3">
    <source>
        <dbReference type="Proteomes" id="UP000371977"/>
    </source>
</evidence>
<evidence type="ECO:0000313" key="2">
    <source>
        <dbReference type="EMBL" id="TYC48208.1"/>
    </source>
</evidence>
<keyword evidence="1" id="KW-0472">Membrane</keyword>
<organism evidence="2 3">
    <name type="scientific">Weissella muntiaci</name>
    <dbReference type="NCBI Taxonomy" id="2508881"/>
    <lineage>
        <taxon>Bacteria</taxon>
        <taxon>Bacillati</taxon>
        <taxon>Bacillota</taxon>
        <taxon>Bacilli</taxon>
        <taxon>Lactobacillales</taxon>
        <taxon>Lactobacillaceae</taxon>
        <taxon>Weissella</taxon>
    </lineage>
</organism>
<accession>A0A6C2C2L0</accession>
<dbReference type="Pfam" id="PF09911">
    <property type="entry name" value="DUF2140"/>
    <property type="match status" value="1"/>
</dbReference>
<proteinExistence type="predicted"/>
<protein>
    <submittedName>
        <fullName evidence="2">DUF2140 family protein</fullName>
    </submittedName>
</protein>
<comment type="caution">
    <text evidence="2">The sequence shown here is derived from an EMBL/GenBank/DDBJ whole genome shotgun (WGS) entry which is preliminary data.</text>
</comment>
<name>A0A6C2C2L0_9LACO</name>
<feature type="transmembrane region" description="Helical" evidence="1">
    <location>
        <begin position="21"/>
        <end position="43"/>
    </location>
</feature>
<evidence type="ECO:0000256" key="1">
    <source>
        <dbReference type="SAM" id="Phobius"/>
    </source>
</evidence>
<keyword evidence="3" id="KW-1185">Reference proteome</keyword>
<dbReference type="AlphaFoldDB" id="A0A6C2C2L0"/>
<sequence>MEKRKVTRFGTLWPSRERRQGMITGAGLMLILVVLAAVVLIFMPQSQSKTTESSTKIGQAGFEVSVNRSELNGLVDQYINQDATLNKSLRFQMQSSGMIVYGTYRLLGQNVDFGLKMNPEVTSKGNVLLKAKSVAVGQLPLPVNYVMGYVESNVDLPNWITIDKNEKTLLIDLSKMPEVQGVRFKAEKIDPQADKFVFRGGFE</sequence>
<keyword evidence="1" id="KW-1133">Transmembrane helix</keyword>
<dbReference type="EMBL" id="SDGZ01000023">
    <property type="protein sequence ID" value="TYC48208.1"/>
    <property type="molecule type" value="Genomic_DNA"/>
</dbReference>
<dbReference type="Proteomes" id="UP000371977">
    <property type="component" value="Unassembled WGS sequence"/>
</dbReference>
<reference evidence="2 3" key="1">
    <citation type="submission" date="2019-01" db="EMBL/GenBank/DDBJ databases">
        <title>Weissella sp. nov., a novel lactic acid bacterium isolated from animal feces.</title>
        <authorList>
            <person name="Wang L.-T."/>
        </authorList>
    </citation>
    <scope>NUCLEOTIDE SEQUENCE [LARGE SCALE GENOMIC DNA]</scope>
    <source>
        <strain evidence="2 3">8H-2</strain>
    </source>
</reference>
<dbReference type="RefSeq" id="WP_148623382.1">
    <property type="nucleotide sequence ID" value="NZ_SDGZ01000023.1"/>
</dbReference>
<keyword evidence="1" id="KW-0812">Transmembrane</keyword>
<dbReference type="InterPro" id="IPR018672">
    <property type="entry name" value="DUF2140"/>
</dbReference>
<gene>
    <name evidence="2" type="ORF">ESZ50_09520</name>
</gene>
<dbReference type="OrthoDB" id="2241695at2"/>